<feature type="transmembrane region" description="Helical" evidence="1">
    <location>
        <begin position="62"/>
        <end position="83"/>
    </location>
</feature>
<evidence type="ECO:0000256" key="1">
    <source>
        <dbReference type="SAM" id="Phobius"/>
    </source>
</evidence>
<dbReference type="RefSeq" id="WP_005438253.1">
    <property type="nucleotide sequence ID" value="NZ_CM001466.1"/>
</dbReference>
<dbReference type="HOGENOM" id="CLU_106268_1_0_11"/>
<accession>H8G960</accession>
<sequence length="160" mass="17183">MQLQHVDNAAGEQVREAADTRPWRWGRGVGVALLSALIVGVPTDVIDTGWFTRMTPVRWWEYPALALTVLLTGLWFAIVPQVANTRGQRRVLGSSLLSAFAVGCPVCNKLVIGVLGVSGALGVWAPIQPVLAVISLSALLVAVVVRWRGRMCATEGCRPS</sequence>
<feature type="transmembrane region" description="Helical" evidence="1">
    <location>
        <begin position="123"/>
        <end position="145"/>
    </location>
</feature>
<keyword evidence="3" id="KW-1185">Reference proteome</keyword>
<dbReference type="OrthoDB" id="166777at2"/>
<dbReference type="EMBL" id="CM001466">
    <property type="protein sequence ID" value="EHY87445.1"/>
    <property type="molecule type" value="Genomic_DNA"/>
</dbReference>
<dbReference type="Proteomes" id="UP000004705">
    <property type="component" value="Chromosome"/>
</dbReference>
<evidence type="ECO:0000313" key="2">
    <source>
        <dbReference type="EMBL" id="EHY87445.1"/>
    </source>
</evidence>
<keyword evidence="1" id="KW-0472">Membrane</keyword>
<reference evidence="2 3" key="1">
    <citation type="journal article" date="2012" name="Stand. Genomic Sci.">
        <title>Genome sequence of the soil bacterium Saccharomonospora azurea type strain (NA-128(T)).</title>
        <authorList>
            <person name="Klenk H.P."/>
            <person name="Held B."/>
            <person name="Lucas S."/>
            <person name="Lapidus A."/>
            <person name="Copeland A."/>
            <person name="Hammon N."/>
            <person name="Pitluck S."/>
            <person name="Goodwin L.A."/>
            <person name="Han C."/>
            <person name="Tapia R."/>
            <person name="Brambilla E.M."/>
            <person name="Potter G."/>
            <person name="Land M."/>
            <person name="Ivanova N."/>
            <person name="Rohde M."/>
            <person name="Goker M."/>
            <person name="Detter J.C."/>
            <person name="Kyrpides N.C."/>
            <person name="Woyke T."/>
        </authorList>
    </citation>
    <scope>NUCLEOTIDE SEQUENCE [LARGE SCALE GENOMIC DNA]</scope>
    <source>
        <strain evidence="2 3">NA-128</strain>
    </source>
</reference>
<organism evidence="2 3">
    <name type="scientific">Saccharomonospora azurea NA-128</name>
    <dbReference type="NCBI Taxonomy" id="882081"/>
    <lineage>
        <taxon>Bacteria</taxon>
        <taxon>Bacillati</taxon>
        <taxon>Actinomycetota</taxon>
        <taxon>Actinomycetes</taxon>
        <taxon>Pseudonocardiales</taxon>
        <taxon>Pseudonocardiaceae</taxon>
        <taxon>Saccharomonospora</taxon>
    </lineage>
</organism>
<keyword evidence="1" id="KW-0812">Transmembrane</keyword>
<evidence type="ECO:0000313" key="3">
    <source>
        <dbReference type="Proteomes" id="UP000004705"/>
    </source>
</evidence>
<gene>
    <name evidence="2" type="ORF">SacazDRAFT_00482</name>
</gene>
<keyword evidence="1" id="KW-1133">Transmembrane helix</keyword>
<feature type="transmembrane region" description="Helical" evidence="1">
    <location>
        <begin position="25"/>
        <end position="42"/>
    </location>
</feature>
<proteinExistence type="predicted"/>
<feature type="transmembrane region" description="Helical" evidence="1">
    <location>
        <begin position="95"/>
        <end position="117"/>
    </location>
</feature>
<name>H8G960_9PSEU</name>
<protein>
    <submittedName>
        <fullName evidence="2">Uncharacterized protein</fullName>
    </submittedName>
</protein>
<dbReference type="AlphaFoldDB" id="H8G960"/>